<protein>
    <submittedName>
        <fullName evidence="3">Polyisoprenoid-binding protein</fullName>
    </submittedName>
</protein>
<reference evidence="3" key="1">
    <citation type="submission" date="2021-04" db="EMBL/GenBank/DDBJ databases">
        <title>Oceanospirillales bacteria with DddD are important DMSP degraders in coastal seawater.</title>
        <authorList>
            <person name="Liu J."/>
        </authorList>
    </citation>
    <scope>NUCLEOTIDE SEQUENCE</scope>
    <source>
        <strain evidence="3">D13-1</strain>
    </source>
</reference>
<dbReference type="InterPro" id="IPR036761">
    <property type="entry name" value="TTHA0802/YceI-like_sf"/>
</dbReference>
<dbReference type="SMART" id="SM00867">
    <property type="entry name" value="YceI"/>
    <property type="match status" value="1"/>
</dbReference>
<evidence type="ECO:0000313" key="3">
    <source>
        <dbReference type="EMBL" id="UTW11896.1"/>
    </source>
</evidence>
<gene>
    <name evidence="3" type="ORF">KDW95_22085</name>
</gene>
<accession>A0ABY5HHQ4</accession>
<keyword evidence="4" id="KW-1185">Reference proteome</keyword>
<name>A0ABY5HHQ4_9GAMM</name>
<dbReference type="SUPFAM" id="SSF101874">
    <property type="entry name" value="YceI-like"/>
    <property type="match status" value="1"/>
</dbReference>
<dbReference type="Pfam" id="PF04264">
    <property type="entry name" value="YceI"/>
    <property type="match status" value="1"/>
</dbReference>
<dbReference type="EMBL" id="CP073347">
    <property type="protein sequence ID" value="UTW11896.1"/>
    <property type="molecule type" value="Genomic_DNA"/>
</dbReference>
<sequence length="193" mass="20628">MTLKSLLATGLLAATLSSTAVQAAPANYSIDMAHTSAVFNINHLGFSTMFGRFGQMDGTLVLDTDNIENSSVKMVIDTASVTTFHEKRDEHLRSPDFFNAAEFSEMTFESSKVTRTGDNTATLEGDLTLLGVTKPVVLDMTINKIGPHPFTKAPMAGFSATGTIKRSDFGMGYGLPAIGDEVSLRLDVEAAPE</sequence>
<dbReference type="InterPro" id="IPR007372">
    <property type="entry name" value="Lipid/polyisoprenoid-bd_YceI"/>
</dbReference>
<feature type="chain" id="PRO_5045267940" evidence="1">
    <location>
        <begin position="24"/>
        <end position="193"/>
    </location>
</feature>
<evidence type="ECO:0000259" key="2">
    <source>
        <dbReference type="SMART" id="SM00867"/>
    </source>
</evidence>
<organism evidence="3 4">
    <name type="scientific">Marinobacterium rhizophilum</name>
    <dbReference type="NCBI Taxonomy" id="420402"/>
    <lineage>
        <taxon>Bacteria</taxon>
        <taxon>Pseudomonadati</taxon>
        <taxon>Pseudomonadota</taxon>
        <taxon>Gammaproteobacteria</taxon>
        <taxon>Oceanospirillales</taxon>
        <taxon>Oceanospirillaceae</taxon>
        <taxon>Marinobacterium</taxon>
    </lineage>
</organism>
<dbReference type="Gene3D" id="2.40.128.110">
    <property type="entry name" value="Lipid/polyisoprenoid-binding, YceI-like"/>
    <property type="match status" value="1"/>
</dbReference>
<feature type="signal peptide" evidence="1">
    <location>
        <begin position="1"/>
        <end position="23"/>
    </location>
</feature>
<dbReference type="Proteomes" id="UP001058461">
    <property type="component" value="Chromosome"/>
</dbReference>
<feature type="domain" description="Lipid/polyisoprenoid-binding YceI-like" evidence="2">
    <location>
        <begin position="27"/>
        <end position="191"/>
    </location>
</feature>
<keyword evidence="1" id="KW-0732">Signal</keyword>
<proteinExistence type="predicted"/>
<evidence type="ECO:0000313" key="4">
    <source>
        <dbReference type="Proteomes" id="UP001058461"/>
    </source>
</evidence>
<dbReference type="PANTHER" id="PTHR34406:SF1">
    <property type="entry name" value="PROTEIN YCEI"/>
    <property type="match status" value="1"/>
</dbReference>
<evidence type="ECO:0000256" key="1">
    <source>
        <dbReference type="SAM" id="SignalP"/>
    </source>
</evidence>
<dbReference type="PANTHER" id="PTHR34406">
    <property type="entry name" value="PROTEIN YCEI"/>
    <property type="match status" value="1"/>
</dbReference>
<dbReference type="RefSeq" id="WP_255853945.1">
    <property type="nucleotide sequence ID" value="NZ_CP073347.1"/>
</dbReference>